<dbReference type="GO" id="GO:0008392">
    <property type="term" value="F:arachidonate epoxygenase activity"/>
    <property type="evidence" value="ECO:0007669"/>
    <property type="project" value="TreeGrafter"/>
</dbReference>
<evidence type="ECO:0000256" key="3">
    <source>
        <dbReference type="ARBA" id="ARBA00004406"/>
    </source>
</evidence>
<gene>
    <name evidence="16" type="ORF">J1605_015128</name>
</gene>
<dbReference type="PANTHER" id="PTHR24300:SF356">
    <property type="entry name" value="CYTOCHROME P450 2E1"/>
    <property type="match status" value="1"/>
</dbReference>
<dbReference type="PROSITE" id="PS00086">
    <property type="entry name" value="CYTOCHROME_P450"/>
    <property type="match status" value="1"/>
</dbReference>
<dbReference type="PANTHER" id="PTHR24300">
    <property type="entry name" value="CYTOCHROME P450 508A4-RELATED"/>
    <property type="match status" value="1"/>
</dbReference>
<dbReference type="InterPro" id="IPR001128">
    <property type="entry name" value="Cyt_P450"/>
</dbReference>
<keyword evidence="7 14" id="KW-0479">Metal-binding</keyword>
<comment type="caution">
    <text evidence="16">The sequence shown here is derived from an EMBL/GenBank/DDBJ whole genome shotgun (WGS) entry which is preliminary data.</text>
</comment>
<evidence type="ECO:0000256" key="11">
    <source>
        <dbReference type="ARBA" id="ARBA00023004"/>
    </source>
</evidence>
<dbReference type="AlphaFoldDB" id="A0AB34GAC3"/>
<sequence>MPFGRDPHLLSVCPQVNNFPGWEHTILSNVKFNCWLPGESLCCVNLTDQGSLCSFQGTVIIPTLDSLLYDSQEFPEPEKFKPEHFLNENGKFKYSDHFKPFSAGKRACVGEGLARMELFLFLASILQHFNLKSLVDPKDIDLSPIAIGFAKVPPHYKLCVIPRSQV</sequence>
<evidence type="ECO:0000256" key="5">
    <source>
        <dbReference type="ARBA" id="ARBA00012109"/>
    </source>
</evidence>
<comment type="similarity">
    <text evidence="4 15">Belongs to the cytochrome P450 family.</text>
</comment>
<keyword evidence="9" id="KW-0492">Microsome</keyword>
<keyword evidence="8" id="KW-0256">Endoplasmic reticulum</keyword>
<evidence type="ECO:0000313" key="16">
    <source>
        <dbReference type="EMBL" id="KAJ8776793.1"/>
    </source>
</evidence>
<dbReference type="GO" id="GO:0005789">
    <property type="term" value="C:endoplasmic reticulum membrane"/>
    <property type="evidence" value="ECO:0007669"/>
    <property type="project" value="UniProtKB-SubCell"/>
</dbReference>
<evidence type="ECO:0000256" key="9">
    <source>
        <dbReference type="ARBA" id="ARBA00022848"/>
    </source>
</evidence>
<evidence type="ECO:0000256" key="15">
    <source>
        <dbReference type="RuleBase" id="RU000461"/>
    </source>
</evidence>
<evidence type="ECO:0000256" key="14">
    <source>
        <dbReference type="PIRSR" id="PIRSR602401-1"/>
    </source>
</evidence>
<dbReference type="GO" id="GO:0006805">
    <property type="term" value="P:xenobiotic metabolic process"/>
    <property type="evidence" value="ECO:0007669"/>
    <property type="project" value="TreeGrafter"/>
</dbReference>
<dbReference type="Pfam" id="PF00067">
    <property type="entry name" value="p450"/>
    <property type="match status" value="1"/>
</dbReference>
<evidence type="ECO:0000256" key="7">
    <source>
        <dbReference type="ARBA" id="ARBA00022723"/>
    </source>
</evidence>
<comment type="cofactor">
    <cofactor evidence="1 14">
        <name>heme</name>
        <dbReference type="ChEBI" id="CHEBI:30413"/>
    </cofactor>
</comment>
<dbReference type="InterPro" id="IPR002401">
    <property type="entry name" value="Cyt_P450_E_grp-I"/>
</dbReference>
<keyword evidence="6 14" id="KW-0349">Heme</keyword>
<evidence type="ECO:0000256" key="2">
    <source>
        <dbReference type="ARBA" id="ARBA00004174"/>
    </source>
</evidence>
<dbReference type="SUPFAM" id="SSF48264">
    <property type="entry name" value="Cytochrome P450"/>
    <property type="match status" value="1"/>
</dbReference>
<keyword evidence="13" id="KW-0472">Membrane</keyword>
<dbReference type="InterPro" id="IPR050182">
    <property type="entry name" value="Cytochrome_P450_fam2"/>
</dbReference>
<evidence type="ECO:0000256" key="13">
    <source>
        <dbReference type="ARBA" id="ARBA00023136"/>
    </source>
</evidence>
<evidence type="ECO:0000256" key="4">
    <source>
        <dbReference type="ARBA" id="ARBA00010617"/>
    </source>
</evidence>
<reference evidence="16 17" key="1">
    <citation type="submission" date="2022-11" db="EMBL/GenBank/DDBJ databases">
        <title>Whole genome sequence of Eschrichtius robustus ER-17-0199.</title>
        <authorList>
            <person name="Bruniche-Olsen A."/>
            <person name="Black A.N."/>
            <person name="Fields C.J."/>
            <person name="Walden K."/>
            <person name="Dewoody J.A."/>
        </authorList>
    </citation>
    <scope>NUCLEOTIDE SEQUENCE [LARGE SCALE GENOMIC DNA]</scope>
    <source>
        <strain evidence="16">ER-17-0199</strain>
        <tissue evidence="16">Blubber</tissue>
    </source>
</reference>
<keyword evidence="17" id="KW-1185">Reference proteome</keyword>
<proteinExistence type="inferred from homology"/>
<evidence type="ECO:0000256" key="6">
    <source>
        <dbReference type="ARBA" id="ARBA00022617"/>
    </source>
</evidence>
<keyword evidence="11 14" id="KW-0408">Iron</keyword>
<evidence type="ECO:0000256" key="10">
    <source>
        <dbReference type="ARBA" id="ARBA00023002"/>
    </source>
</evidence>
<comment type="subcellular location">
    <subcellularLocation>
        <location evidence="3">Endoplasmic reticulum membrane</location>
        <topology evidence="3">Peripheral membrane protein</topology>
    </subcellularLocation>
    <subcellularLocation>
        <location evidence="2">Microsome membrane</location>
        <topology evidence="2">Peripheral membrane protein</topology>
    </subcellularLocation>
</comment>
<dbReference type="EC" id="1.14.14.1" evidence="5"/>
<organism evidence="16 17">
    <name type="scientific">Eschrichtius robustus</name>
    <name type="common">California gray whale</name>
    <name type="synonym">Eschrichtius gibbosus</name>
    <dbReference type="NCBI Taxonomy" id="9764"/>
    <lineage>
        <taxon>Eukaryota</taxon>
        <taxon>Metazoa</taxon>
        <taxon>Chordata</taxon>
        <taxon>Craniata</taxon>
        <taxon>Vertebrata</taxon>
        <taxon>Euteleostomi</taxon>
        <taxon>Mammalia</taxon>
        <taxon>Eutheria</taxon>
        <taxon>Laurasiatheria</taxon>
        <taxon>Artiodactyla</taxon>
        <taxon>Whippomorpha</taxon>
        <taxon>Cetacea</taxon>
        <taxon>Mysticeti</taxon>
        <taxon>Eschrichtiidae</taxon>
        <taxon>Eschrichtius</taxon>
    </lineage>
</organism>
<dbReference type="Gene3D" id="1.10.630.10">
    <property type="entry name" value="Cytochrome P450"/>
    <property type="match status" value="1"/>
</dbReference>
<keyword evidence="12 15" id="KW-0503">Monooxygenase</keyword>
<name>A0AB34GAC3_ESCRO</name>
<dbReference type="GO" id="GO:0019373">
    <property type="term" value="P:epoxygenase P450 pathway"/>
    <property type="evidence" value="ECO:0007669"/>
    <property type="project" value="TreeGrafter"/>
</dbReference>
<dbReference type="GO" id="GO:0005506">
    <property type="term" value="F:iron ion binding"/>
    <property type="evidence" value="ECO:0007669"/>
    <property type="project" value="InterPro"/>
</dbReference>
<evidence type="ECO:0000313" key="17">
    <source>
        <dbReference type="Proteomes" id="UP001159641"/>
    </source>
</evidence>
<evidence type="ECO:0000256" key="8">
    <source>
        <dbReference type="ARBA" id="ARBA00022824"/>
    </source>
</evidence>
<dbReference type="EMBL" id="JAIQCJ010002351">
    <property type="protein sequence ID" value="KAJ8776793.1"/>
    <property type="molecule type" value="Genomic_DNA"/>
</dbReference>
<dbReference type="PRINTS" id="PR00463">
    <property type="entry name" value="EP450I"/>
</dbReference>
<dbReference type="InterPro" id="IPR017972">
    <property type="entry name" value="Cyt_P450_CS"/>
</dbReference>
<dbReference type="InterPro" id="IPR036396">
    <property type="entry name" value="Cyt_P450_sf"/>
</dbReference>
<dbReference type="GO" id="GO:0020037">
    <property type="term" value="F:heme binding"/>
    <property type="evidence" value="ECO:0007669"/>
    <property type="project" value="InterPro"/>
</dbReference>
<evidence type="ECO:0000256" key="1">
    <source>
        <dbReference type="ARBA" id="ARBA00001971"/>
    </source>
</evidence>
<dbReference type="Proteomes" id="UP001159641">
    <property type="component" value="Unassembled WGS sequence"/>
</dbReference>
<keyword evidence="10 15" id="KW-0560">Oxidoreductase</keyword>
<dbReference type="GO" id="GO:0016712">
    <property type="term" value="F:oxidoreductase activity, acting on paired donors, with incorporation or reduction of molecular oxygen, reduced flavin or flavoprotein as one donor, and incorporation of one atom of oxygen"/>
    <property type="evidence" value="ECO:0007669"/>
    <property type="project" value="UniProtKB-EC"/>
</dbReference>
<evidence type="ECO:0000256" key="12">
    <source>
        <dbReference type="ARBA" id="ARBA00023033"/>
    </source>
</evidence>
<accession>A0AB34GAC3</accession>
<protein>
    <recommendedName>
        <fullName evidence="5">unspecific monooxygenase</fullName>
        <ecNumber evidence="5">1.14.14.1</ecNumber>
    </recommendedName>
</protein>
<feature type="binding site" description="axial binding residue" evidence="14">
    <location>
        <position position="108"/>
    </location>
    <ligand>
        <name>heme</name>
        <dbReference type="ChEBI" id="CHEBI:30413"/>
    </ligand>
    <ligandPart>
        <name>Fe</name>
        <dbReference type="ChEBI" id="CHEBI:18248"/>
    </ligandPart>
</feature>